<dbReference type="EMBL" id="PEML01000221">
    <property type="protein sequence ID" value="RTI07013.1"/>
    <property type="molecule type" value="Genomic_DNA"/>
</dbReference>
<comment type="similarity">
    <text evidence="1">Belongs to the 'phage' integrase family.</text>
</comment>
<dbReference type="SUPFAM" id="SSF56349">
    <property type="entry name" value="DNA breaking-rejoining enzymes"/>
    <property type="match status" value="1"/>
</dbReference>
<sequence length="370" mass="41964">MRRRAPGEGMIRRRKDGRYEVRVEAPPGPDGKRRRLVAYAKTREEALKKRAELLIRAGREAPKEARITLGEWISGYLKSREGEVRPNTLARYRTYVKHLAPLNDLPLTELTVARLEALYKDLSARIGRSHLAHIRTFLRAALRKAVRYGYLEHSPAEIAELPKTPPETRRARALSQAEIERLLEAAQGTRYYPILYTTLALGLRRGEVLGLRWEDVDWVREEVSVRRIVTLVEGIPVVGPPKTTGSYRVLPLPSDLKAVLLEWKAALRAMDLDGGWIFPAETSPETPINPRNLERAYKNLLKKAGLPPYRFHDLRHTFATRILAAGVDPKTVSGLLGHATVALTLDIYTHLERERMKRAVQGVLGVNKRV</sequence>
<evidence type="ECO:0000313" key="9">
    <source>
        <dbReference type="EMBL" id="RTI07013.1"/>
    </source>
</evidence>
<keyword evidence="2 4" id="KW-0238">DNA-binding</keyword>
<feature type="domain" description="Core-binding (CB)" evidence="7">
    <location>
        <begin position="67"/>
        <end position="146"/>
    </location>
</feature>
<dbReference type="PROSITE" id="PS51900">
    <property type="entry name" value="CB"/>
    <property type="match status" value="1"/>
</dbReference>
<dbReference type="InterPro" id="IPR044068">
    <property type="entry name" value="CB"/>
</dbReference>
<keyword evidence="11" id="KW-1185">Reference proteome</keyword>
<dbReference type="GO" id="GO:0006310">
    <property type="term" value="P:DNA recombination"/>
    <property type="evidence" value="ECO:0007669"/>
    <property type="project" value="UniProtKB-KW"/>
</dbReference>
<gene>
    <name evidence="9" type="ORF">CSW25_07130</name>
    <name evidence="8" type="ORF">CSW45_01505</name>
</gene>
<dbReference type="GO" id="GO:0003677">
    <property type="term" value="F:DNA binding"/>
    <property type="evidence" value="ECO:0007669"/>
    <property type="project" value="UniProtKB-UniRule"/>
</dbReference>
<evidence type="ECO:0000313" key="11">
    <source>
        <dbReference type="Proteomes" id="UP000287962"/>
    </source>
</evidence>
<accession>A0A430RFQ5</accession>
<proteinExistence type="inferred from homology"/>
<evidence type="ECO:0000313" key="8">
    <source>
        <dbReference type="EMBL" id="RTH06665.1"/>
    </source>
</evidence>
<dbReference type="CDD" id="cd01189">
    <property type="entry name" value="INT_ICEBs1_C_like"/>
    <property type="match status" value="1"/>
</dbReference>
<evidence type="ECO:0000259" key="7">
    <source>
        <dbReference type="PROSITE" id="PS51900"/>
    </source>
</evidence>
<dbReference type="Gene3D" id="1.10.150.130">
    <property type="match status" value="1"/>
</dbReference>
<evidence type="ECO:0000259" key="6">
    <source>
        <dbReference type="PROSITE" id="PS51898"/>
    </source>
</evidence>
<dbReference type="GO" id="GO:0015074">
    <property type="term" value="P:DNA integration"/>
    <property type="evidence" value="ECO:0007669"/>
    <property type="project" value="InterPro"/>
</dbReference>
<protein>
    <recommendedName>
        <fullName evidence="12">Site-specific integrase</fullName>
    </recommendedName>
</protein>
<dbReference type="PANTHER" id="PTHR30349:SF41">
    <property type="entry name" value="INTEGRASE_RECOMBINASE PROTEIN MJ0367-RELATED"/>
    <property type="match status" value="1"/>
</dbReference>
<evidence type="ECO:0000313" key="10">
    <source>
        <dbReference type="Proteomes" id="UP000286910"/>
    </source>
</evidence>
<evidence type="ECO:0000256" key="3">
    <source>
        <dbReference type="ARBA" id="ARBA00023172"/>
    </source>
</evidence>
<dbReference type="InterPro" id="IPR010998">
    <property type="entry name" value="Integrase_recombinase_N"/>
</dbReference>
<keyword evidence="3" id="KW-0233">DNA recombination</keyword>
<dbReference type="InterPro" id="IPR050090">
    <property type="entry name" value="Tyrosine_recombinase_XerCD"/>
</dbReference>
<dbReference type="AlphaFoldDB" id="A0A430RFQ5"/>
<evidence type="ECO:0000256" key="2">
    <source>
        <dbReference type="ARBA" id="ARBA00023125"/>
    </source>
</evidence>
<dbReference type="PROSITE" id="PS51898">
    <property type="entry name" value="TYR_RECOMBINASE"/>
    <property type="match status" value="1"/>
</dbReference>
<evidence type="ECO:0008006" key="12">
    <source>
        <dbReference type="Google" id="ProtNLM"/>
    </source>
</evidence>
<feature type="domain" description="Tyr recombinase" evidence="6">
    <location>
        <begin position="169"/>
        <end position="361"/>
    </location>
</feature>
<dbReference type="InterPro" id="IPR002104">
    <property type="entry name" value="Integrase_catalytic"/>
</dbReference>
<evidence type="ECO:0000256" key="1">
    <source>
        <dbReference type="ARBA" id="ARBA00008857"/>
    </source>
</evidence>
<reference evidence="10 11" key="2">
    <citation type="journal article" date="2019" name="Extremophiles">
        <title>Biogeography of thermophiles and predominance of Thermus scotoductus in domestic water heaters.</title>
        <authorList>
            <person name="Wilpiszeski R.L."/>
            <person name="Zhang Z."/>
            <person name="House C.H."/>
        </authorList>
    </citation>
    <scope>NUCLEOTIDE SEQUENCE [LARGE SCALE GENOMIC DNA]</scope>
    <source>
        <strain evidence="9 11">12_S12</strain>
        <strain evidence="8 10">32_S32</strain>
    </source>
</reference>
<comment type="caution">
    <text evidence="8">The sequence shown here is derived from an EMBL/GenBank/DDBJ whole genome shotgun (WGS) entry which is preliminary data.</text>
</comment>
<dbReference type="InterPro" id="IPR011010">
    <property type="entry name" value="DNA_brk_join_enz"/>
</dbReference>
<feature type="region of interest" description="Disordered" evidence="5">
    <location>
        <begin position="1"/>
        <end position="30"/>
    </location>
</feature>
<dbReference type="RefSeq" id="WP_126177533.1">
    <property type="nucleotide sequence ID" value="NZ_PELN01000032.1"/>
</dbReference>
<dbReference type="EMBL" id="PELR01000030">
    <property type="protein sequence ID" value="RTH06665.1"/>
    <property type="molecule type" value="Genomic_DNA"/>
</dbReference>
<evidence type="ECO:0000256" key="5">
    <source>
        <dbReference type="SAM" id="MobiDB-lite"/>
    </source>
</evidence>
<evidence type="ECO:0000256" key="4">
    <source>
        <dbReference type="PROSITE-ProRule" id="PRU01248"/>
    </source>
</evidence>
<dbReference type="InterPro" id="IPR013762">
    <property type="entry name" value="Integrase-like_cat_sf"/>
</dbReference>
<name>A0A430RFQ5_THESC</name>
<dbReference type="Gene3D" id="1.10.443.10">
    <property type="entry name" value="Intergrase catalytic core"/>
    <property type="match status" value="1"/>
</dbReference>
<reference evidence="9" key="1">
    <citation type="submission" date="2017-10" db="EMBL/GenBank/DDBJ databases">
        <authorList>
            <person name="Wilpiszeski R.L."/>
            <person name="Zhidan Z."/>
            <person name="House C.H."/>
        </authorList>
    </citation>
    <scope>NUCLEOTIDE SEQUENCE</scope>
    <source>
        <strain evidence="9">12_S12</strain>
    </source>
</reference>
<dbReference type="PANTHER" id="PTHR30349">
    <property type="entry name" value="PHAGE INTEGRASE-RELATED"/>
    <property type="match status" value="1"/>
</dbReference>
<organism evidence="8 10">
    <name type="scientific">Thermus scotoductus</name>
    <dbReference type="NCBI Taxonomy" id="37636"/>
    <lineage>
        <taxon>Bacteria</taxon>
        <taxon>Thermotogati</taxon>
        <taxon>Deinococcota</taxon>
        <taxon>Deinococci</taxon>
        <taxon>Thermales</taxon>
        <taxon>Thermaceae</taxon>
        <taxon>Thermus</taxon>
    </lineage>
</organism>
<dbReference type="Proteomes" id="UP000287962">
    <property type="component" value="Unassembled WGS sequence"/>
</dbReference>
<dbReference type="Pfam" id="PF00589">
    <property type="entry name" value="Phage_integrase"/>
    <property type="match status" value="1"/>
</dbReference>
<dbReference type="Proteomes" id="UP000286910">
    <property type="component" value="Unassembled WGS sequence"/>
</dbReference>